<dbReference type="Proteomes" id="UP000007129">
    <property type="component" value="Unassembled WGS sequence"/>
</dbReference>
<dbReference type="InParanoid" id="K2S624"/>
<dbReference type="AlphaFoldDB" id="K2S624"/>
<feature type="chain" id="PRO_5003867343" evidence="1">
    <location>
        <begin position="25"/>
        <end position="163"/>
    </location>
</feature>
<gene>
    <name evidence="2" type="ORF">MPH_10714</name>
</gene>
<organism evidence="2 3">
    <name type="scientific">Macrophomina phaseolina (strain MS6)</name>
    <name type="common">Charcoal rot fungus</name>
    <dbReference type="NCBI Taxonomy" id="1126212"/>
    <lineage>
        <taxon>Eukaryota</taxon>
        <taxon>Fungi</taxon>
        <taxon>Dikarya</taxon>
        <taxon>Ascomycota</taxon>
        <taxon>Pezizomycotina</taxon>
        <taxon>Dothideomycetes</taxon>
        <taxon>Dothideomycetes incertae sedis</taxon>
        <taxon>Botryosphaeriales</taxon>
        <taxon>Botryosphaeriaceae</taxon>
        <taxon>Macrophomina</taxon>
    </lineage>
</organism>
<comment type="caution">
    <text evidence="2">The sequence shown here is derived from an EMBL/GenBank/DDBJ whole genome shotgun (WGS) entry which is preliminary data.</text>
</comment>
<dbReference type="EMBL" id="AHHD01000457">
    <property type="protein sequence ID" value="EKG12150.1"/>
    <property type="molecule type" value="Genomic_DNA"/>
</dbReference>
<protein>
    <submittedName>
        <fullName evidence="2">Uncharacterized protein</fullName>
    </submittedName>
</protein>
<keyword evidence="1" id="KW-0732">Signal</keyword>
<name>K2S624_MACPH</name>
<dbReference type="VEuPathDB" id="FungiDB:MPH_10714"/>
<accession>K2S624</accession>
<dbReference type="OrthoDB" id="4154404at2759"/>
<feature type="signal peptide" evidence="1">
    <location>
        <begin position="1"/>
        <end position="24"/>
    </location>
</feature>
<evidence type="ECO:0000256" key="1">
    <source>
        <dbReference type="SAM" id="SignalP"/>
    </source>
</evidence>
<evidence type="ECO:0000313" key="3">
    <source>
        <dbReference type="Proteomes" id="UP000007129"/>
    </source>
</evidence>
<evidence type="ECO:0000313" key="2">
    <source>
        <dbReference type="EMBL" id="EKG12150.1"/>
    </source>
</evidence>
<dbReference type="HOGENOM" id="CLU_1627408_0_0_1"/>
<reference evidence="2 3" key="1">
    <citation type="journal article" date="2012" name="BMC Genomics">
        <title>Tools to kill: Genome of one of the most destructive plant pathogenic fungi Macrophomina phaseolina.</title>
        <authorList>
            <person name="Islam M.S."/>
            <person name="Haque M.S."/>
            <person name="Islam M.M."/>
            <person name="Emdad E.M."/>
            <person name="Halim A."/>
            <person name="Hossen Q.M.M."/>
            <person name="Hossain M.Z."/>
            <person name="Ahmed B."/>
            <person name="Rahim S."/>
            <person name="Rahman M.S."/>
            <person name="Alam M.M."/>
            <person name="Hou S."/>
            <person name="Wan X."/>
            <person name="Saito J.A."/>
            <person name="Alam M."/>
        </authorList>
    </citation>
    <scope>NUCLEOTIDE SEQUENCE [LARGE SCALE GENOMIC DNA]</scope>
    <source>
        <strain evidence="2 3">MS6</strain>
    </source>
</reference>
<sequence length="163" mass="17263">MCFLSAAFRICLLRLGARFEGLLAQHNDQGAAAVCNELRDTTSASPSPPDSCARAVTSWGNVIAQRDWPCASDVTASLDTWPIAFVALTAAPLHEHAVGQMKCHPTTGHDYGLSPVATRREQAASRERSQLSPISEAITPTVALFGSEKTKNRGDPGSLSAAC</sequence>
<proteinExistence type="predicted"/>